<dbReference type="GO" id="GO:0016829">
    <property type="term" value="F:lyase activity"/>
    <property type="evidence" value="ECO:0007669"/>
    <property type="project" value="UniProtKB-KW"/>
</dbReference>
<dbReference type="GO" id="GO:0046872">
    <property type="term" value="F:metal ion binding"/>
    <property type="evidence" value="ECO:0007669"/>
    <property type="project" value="InterPro"/>
</dbReference>
<dbReference type="GO" id="GO:0005524">
    <property type="term" value="F:ATP binding"/>
    <property type="evidence" value="ECO:0007669"/>
    <property type="project" value="UniProtKB-UniRule"/>
</dbReference>
<evidence type="ECO:0000259" key="2">
    <source>
        <dbReference type="PROSITE" id="PS50975"/>
    </source>
</evidence>
<keyword evidence="1" id="KW-0547">Nucleotide-binding</keyword>
<feature type="domain" description="ATP-grasp" evidence="2">
    <location>
        <begin position="131"/>
        <end position="326"/>
    </location>
</feature>
<dbReference type="Pfam" id="PF02655">
    <property type="entry name" value="ATP-grasp_3"/>
    <property type="match status" value="1"/>
</dbReference>
<dbReference type="RefSeq" id="WP_145054797.1">
    <property type="nucleotide sequence ID" value="NZ_CP036433.1"/>
</dbReference>
<sequence length="336" mass="35668">MRVFVYEYVTGGGWFEQSSEPPTGSLLAEGSAMAAAVAEDLTALGHQTYLLRDVRLPHFRHLGELTSVDSRVAEELAFSRVAKRCDAALLIAPEFDQILLRRCRWALQAGVRLLSPGEAFITATSDKLRFASLLEAAGAPTPATFLLADAAAAGKRLFFPAILKPRAGAGSQGLRLLQERGDLEHLLATTDAAEQEQLLVQAFAPGMAASLAVLGGGDRPPVLLPAFEQLLSAGDFVYQGAAGPLAASLQERAQRLVRAALRALPPLTGYAGFDLVLGNDPAGTADTVVEANPRLTTSYAALRQISNTAACMMGTAQGESVLLRLKNSQILYRVGR</sequence>
<dbReference type="AlphaFoldDB" id="A0A518DWB4"/>
<proteinExistence type="predicted"/>
<gene>
    <name evidence="3" type="ORF">Pla8534_39490</name>
</gene>
<dbReference type="Gene3D" id="3.40.50.11770">
    <property type="match status" value="1"/>
</dbReference>
<dbReference type="InterPro" id="IPR024710">
    <property type="entry name" value="MfnD"/>
</dbReference>
<dbReference type="KEGG" id="lcre:Pla8534_39490"/>
<dbReference type="Proteomes" id="UP000317648">
    <property type="component" value="Chromosome"/>
</dbReference>
<dbReference type="InterPro" id="IPR011761">
    <property type="entry name" value="ATP-grasp"/>
</dbReference>
<dbReference type="PIRSF" id="PIRSF016766">
    <property type="entry name" value="UCP016766_ATPgrasp"/>
    <property type="match status" value="1"/>
</dbReference>
<evidence type="ECO:0000256" key="1">
    <source>
        <dbReference type="PROSITE-ProRule" id="PRU00409"/>
    </source>
</evidence>
<accession>A0A518DWB4</accession>
<reference evidence="3 4" key="1">
    <citation type="submission" date="2019-02" db="EMBL/GenBank/DDBJ databases">
        <title>Deep-cultivation of Planctomycetes and their phenomic and genomic characterization uncovers novel biology.</title>
        <authorList>
            <person name="Wiegand S."/>
            <person name="Jogler M."/>
            <person name="Boedeker C."/>
            <person name="Pinto D."/>
            <person name="Vollmers J."/>
            <person name="Rivas-Marin E."/>
            <person name="Kohn T."/>
            <person name="Peeters S.H."/>
            <person name="Heuer A."/>
            <person name="Rast P."/>
            <person name="Oberbeckmann S."/>
            <person name="Bunk B."/>
            <person name="Jeske O."/>
            <person name="Meyerdierks A."/>
            <person name="Storesund J.E."/>
            <person name="Kallscheuer N."/>
            <person name="Luecker S."/>
            <person name="Lage O.M."/>
            <person name="Pohl T."/>
            <person name="Merkel B.J."/>
            <person name="Hornburger P."/>
            <person name="Mueller R.-W."/>
            <person name="Bruemmer F."/>
            <person name="Labrenz M."/>
            <person name="Spormann A.M."/>
            <person name="Op den Camp H."/>
            <person name="Overmann J."/>
            <person name="Amann R."/>
            <person name="Jetten M.S.M."/>
            <person name="Mascher T."/>
            <person name="Medema M.H."/>
            <person name="Devos D.P."/>
            <person name="Kaster A.-K."/>
            <person name="Ovreas L."/>
            <person name="Rohde M."/>
            <person name="Galperin M.Y."/>
            <person name="Jogler C."/>
        </authorList>
    </citation>
    <scope>NUCLEOTIDE SEQUENCE [LARGE SCALE GENOMIC DNA]</scope>
    <source>
        <strain evidence="3 4">Pla85_3_4</strain>
    </source>
</reference>
<organism evidence="3 4">
    <name type="scientific">Lignipirellula cremea</name>
    <dbReference type="NCBI Taxonomy" id="2528010"/>
    <lineage>
        <taxon>Bacteria</taxon>
        <taxon>Pseudomonadati</taxon>
        <taxon>Planctomycetota</taxon>
        <taxon>Planctomycetia</taxon>
        <taxon>Pirellulales</taxon>
        <taxon>Pirellulaceae</taxon>
        <taxon>Lignipirellula</taxon>
    </lineage>
</organism>
<dbReference type="PROSITE" id="PS50975">
    <property type="entry name" value="ATP_GRASP"/>
    <property type="match status" value="1"/>
</dbReference>
<name>A0A518DWB4_9BACT</name>
<dbReference type="Gene3D" id="3.30.470.20">
    <property type="entry name" value="ATP-grasp fold, B domain"/>
    <property type="match status" value="1"/>
</dbReference>
<keyword evidence="4" id="KW-1185">Reference proteome</keyword>
<keyword evidence="3" id="KW-0456">Lyase</keyword>
<evidence type="ECO:0000313" key="3">
    <source>
        <dbReference type="EMBL" id="QDU96130.1"/>
    </source>
</evidence>
<keyword evidence="1" id="KW-0067">ATP-binding</keyword>
<dbReference type="OrthoDB" id="271331at2"/>
<dbReference type="Pfam" id="PF18301">
    <property type="entry name" value="preATP-grasp_3"/>
    <property type="match status" value="1"/>
</dbReference>
<dbReference type="InterPro" id="IPR040803">
    <property type="entry name" value="MfnD_preATP-grasp"/>
</dbReference>
<evidence type="ECO:0000313" key="4">
    <source>
        <dbReference type="Proteomes" id="UP000317648"/>
    </source>
</evidence>
<protein>
    <submittedName>
        <fullName evidence="3">Argininosuccinate lyase</fullName>
    </submittedName>
</protein>
<dbReference type="InterPro" id="IPR003806">
    <property type="entry name" value="ATP-grasp_PylC-type"/>
</dbReference>
<dbReference type="SUPFAM" id="SSF56059">
    <property type="entry name" value="Glutathione synthetase ATP-binding domain-like"/>
    <property type="match status" value="1"/>
</dbReference>
<dbReference type="EMBL" id="CP036433">
    <property type="protein sequence ID" value="QDU96130.1"/>
    <property type="molecule type" value="Genomic_DNA"/>
</dbReference>